<comment type="similarity">
    <text evidence="9 10">Belongs to the MurJ/MviN family.</text>
</comment>
<evidence type="ECO:0000256" key="8">
    <source>
        <dbReference type="ARBA" id="ARBA00060041"/>
    </source>
</evidence>
<proteinExistence type="inferred from homology"/>
<evidence type="ECO:0000256" key="9">
    <source>
        <dbReference type="ARBA" id="ARBA00061532"/>
    </source>
</evidence>
<feature type="transmembrane region" description="Helical" evidence="10">
    <location>
        <begin position="382"/>
        <end position="401"/>
    </location>
</feature>
<feature type="transmembrane region" description="Helical" evidence="10">
    <location>
        <begin position="268"/>
        <end position="287"/>
    </location>
</feature>
<keyword evidence="2 10" id="KW-1003">Cell membrane</keyword>
<evidence type="ECO:0000256" key="7">
    <source>
        <dbReference type="ARBA" id="ARBA00023136"/>
    </source>
</evidence>
<evidence type="ECO:0000256" key="10">
    <source>
        <dbReference type="HAMAP-Rule" id="MF_02078"/>
    </source>
</evidence>
<keyword evidence="6 10" id="KW-1133">Transmembrane helix</keyword>
<keyword evidence="5 10" id="KW-0573">Peptidoglycan synthesis</keyword>
<dbReference type="HAMAP" id="MF_02078">
    <property type="entry name" value="MurJ_MviN"/>
    <property type="match status" value="1"/>
</dbReference>
<gene>
    <name evidence="10" type="primary">murJ</name>
    <name evidence="11" type="ORF">AVDCRST_MAG64-2755</name>
</gene>
<dbReference type="PANTHER" id="PTHR47019:SF1">
    <property type="entry name" value="LIPID II FLIPPASE MURJ"/>
    <property type="match status" value="1"/>
</dbReference>
<keyword evidence="10" id="KW-0961">Cell wall biogenesis/degradation</keyword>
<evidence type="ECO:0000313" key="11">
    <source>
        <dbReference type="EMBL" id="CAA9418950.1"/>
    </source>
</evidence>
<dbReference type="PRINTS" id="PR01806">
    <property type="entry name" value="VIRFACTRMVIN"/>
</dbReference>
<feature type="transmembrane region" description="Helical" evidence="10">
    <location>
        <begin position="117"/>
        <end position="141"/>
    </location>
</feature>
<accession>A0A6J4PN93</accession>
<feature type="transmembrane region" description="Helical" evidence="10">
    <location>
        <begin position="513"/>
        <end position="533"/>
    </location>
</feature>
<feature type="transmembrane region" description="Helical" evidence="10">
    <location>
        <begin position="473"/>
        <end position="493"/>
    </location>
</feature>
<feature type="transmembrane region" description="Helical" evidence="10">
    <location>
        <begin position="421"/>
        <end position="441"/>
    </location>
</feature>
<evidence type="ECO:0000256" key="4">
    <source>
        <dbReference type="ARBA" id="ARBA00022960"/>
    </source>
</evidence>
<sequence>MSTPAAPTIEPAAPDADAPAAPAAKSFLRHAKLIGGLTLLSRLVGLVREMVAAHYLGAGVVANAFRFAFMIPNLFRKLLGEGALSAAFIPLYAQANERGTTETGEPAADFAAASVNLLTGILIAVTLVGEAVLLAAILAVPGDRADRVLMLKFAAVMLPYVLLVCGGAFLSAILQVHRRFGAPAFAPVLLNVCHIAVLAGGAWFLGLRGNAPQTPPVVALQTKLAFALAVAVLVAGALQVAILLPALRAVGFRFRPGVRAWTPAVRKMLVLSIPVAIGAGVLQLSVLCDKGISYALMQGVDRDGNLVTHFRWFGQALRYPMEHGAITRLDLAQLLYQFPLGVFAIALATAIFPSLSAEALGRDRDGFKRVLRQGIEASLWEGLPASVGLILVAEPAARLLFQHGQITAHDAGLVARSTMWYAGAVWAFSMLQIVNRAYYALHDTWTPLVMSAVNLVLNLVVELPLLWWLGEPAMAVGTLVSFSVQAVVMLWMLDRRVGGLGLRHSAGPVGKMLLATAVMGLACWALRASPLYPSSEGRAAWAGQLLLIAGCGAAVYLVACQLLGLDFLRVLRRRRKGAAPGKPEQ</sequence>
<comment type="pathway">
    <text evidence="10">Cell wall biogenesis; peptidoglycan biosynthesis.</text>
</comment>
<feature type="transmembrane region" description="Helical" evidence="10">
    <location>
        <begin position="185"/>
        <end position="205"/>
    </location>
</feature>
<evidence type="ECO:0000256" key="3">
    <source>
        <dbReference type="ARBA" id="ARBA00022692"/>
    </source>
</evidence>
<feature type="transmembrane region" description="Helical" evidence="10">
    <location>
        <begin position="153"/>
        <end position="173"/>
    </location>
</feature>
<dbReference type="InterPro" id="IPR051050">
    <property type="entry name" value="Lipid_II_flippase_MurJ/MviN"/>
</dbReference>
<dbReference type="GO" id="GO:0034204">
    <property type="term" value="P:lipid translocation"/>
    <property type="evidence" value="ECO:0007669"/>
    <property type="project" value="TreeGrafter"/>
</dbReference>
<feature type="transmembrane region" description="Helical" evidence="10">
    <location>
        <begin position="52"/>
        <end position="69"/>
    </location>
</feature>
<dbReference type="AlphaFoldDB" id="A0A6J4PN93"/>
<dbReference type="GO" id="GO:0009252">
    <property type="term" value="P:peptidoglycan biosynthetic process"/>
    <property type="evidence" value="ECO:0007669"/>
    <property type="project" value="UniProtKB-UniRule"/>
</dbReference>
<organism evidence="11">
    <name type="scientific">uncultured Phycisphaerae bacterium</name>
    <dbReference type="NCBI Taxonomy" id="904963"/>
    <lineage>
        <taxon>Bacteria</taxon>
        <taxon>Pseudomonadati</taxon>
        <taxon>Planctomycetota</taxon>
        <taxon>Phycisphaerae</taxon>
        <taxon>environmental samples</taxon>
    </lineage>
</organism>
<dbReference type="NCBIfam" id="TIGR01695">
    <property type="entry name" value="murJ_mviN"/>
    <property type="match status" value="1"/>
</dbReference>
<feature type="transmembrane region" description="Helical" evidence="10">
    <location>
        <begin position="545"/>
        <end position="568"/>
    </location>
</feature>
<dbReference type="InterPro" id="IPR004268">
    <property type="entry name" value="MurJ"/>
</dbReference>
<keyword evidence="3 10" id="KW-0812">Transmembrane</keyword>
<dbReference type="CDD" id="cd13123">
    <property type="entry name" value="MATE_MurJ_like"/>
    <property type="match status" value="1"/>
</dbReference>
<dbReference type="GO" id="GO:0005886">
    <property type="term" value="C:plasma membrane"/>
    <property type="evidence" value="ECO:0007669"/>
    <property type="project" value="UniProtKB-SubCell"/>
</dbReference>
<dbReference type="GO" id="GO:0015648">
    <property type="term" value="F:lipid-linked peptidoglycan transporter activity"/>
    <property type="evidence" value="ECO:0007669"/>
    <property type="project" value="UniProtKB-UniRule"/>
</dbReference>
<keyword evidence="7 10" id="KW-0472">Membrane</keyword>
<comment type="subcellular location">
    <subcellularLocation>
        <location evidence="1 10">Cell membrane</location>
        <topology evidence="1 10">Multi-pass membrane protein</topology>
    </subcellularLocation>
</comment>
<dbReference type="UniPathway" id="UPA00219"/>
<evidence type="ECO:0000256" key="2">
    <source>
        <dbReference type="ARBA" id="ARBA00022475"/>
    </source>
</evidence>
<feature type="transmembrane region" description="Helical" evidence="10">
    <location>
        <begin position="225"/>
        <end position="247"/>
    </location>
</feature>
<feature type="transmembrane region" description="Helical" evidence="10">
    <location>
        <begin position="448"/>
        <end position="467"/>
    </location>
</feature>
<dbReference type="Pfam" id="PF03023">
    <property type="entry name" value="MurJ"/>
    <property type="match status" value="1"/>
</dbReference>
<keyword evidence="4 10" id="KW-0133">Cell shape</keyword>
<keyword evidence="10" id="KW-0813">Transport</keyword>
<comment type="function">
    <text evidence="8 10">Involved in peptidoglycan biosynthesis. Transports lipid-linked peptidoglycan precursors from the inner to the outer leaflet of the cytoplasmic membrane.</text>
</comment>
<evidence type="ECO:0000256" key="6">
    <source>
        <dbReference type="ARBA" id="ARBA00022989"/>
    </source>
</evidence>
<dbReference type="EMBL" id="CADCUQ010000622">
    <property type="protein sequence ID" value="CAA9418950.1"/>
    <property type="molecule type" value="Genomic_DNA"/>
</dbReference>
<name>A0A6J4PN93_9BACT</name>
<evidence type="ECO:0000256" key="1">
    <source>
        <dbReference type="ARBA" id="ARBA00004651"/>
    </source>
</evidence>
<dbReference type="PANTHER" id="PTHR47019">
    <property type="entry name" value="LIPID II FLIPPASE MURJ"/>
    <property type="match status" value="1"/>
</dbReference>
<feature type="transmembrane region" description="Helical" evidence="10">
    <location>
        <begin position="338"/>
        <end position="361"/>
    </location>
</feature>
<dbReference type="GO" id="GO:0008360">
    <property type="term" value="P:regulation of cell shape"/>
    <property type="evidence" value="ECO:0007669"/>
    <property type="project" value="UniProtKB-KW"/>
</dbReference>
<protein>
    <recommendedName>
        <fullName evidence="10">Probable lipid II flippase MurJ</fullName>
    </recommendedName>
</protein>
<dbReference type="GO" id="GO:0071555">
    <property type="term" value="P:cell wall organization"/>
    <property type="evidence" value="ECO:0007669"/>
    <property type="project" value="UniProtKB-KW"/>
</dbReference>
<evidence type="ECO:0000256" key="5">
    <source>
        <dbReference type="ARBA" id="ARBA00022984"/>
    </source>
</evidence>
<reference evidence="11" key="1">
    <citation type="submission" date="2020-02" db="EMBL/GenBank/DDBJ databases">
        <authorList>
            <person name="Meier V. D."/>
        </authorList>
    </citation>
    <scope>NUCLEOTIDE SEQUENCE</scope>
    <source>
        <strain evidence="11">AVDCRST_MAG64</strain>
    </source>
</reference>